<dbReference type="EMBL" id="CP012678">
    <property type="protein sequence ID" value="ALF60879.1"/>
    <property type="molecule type" value="Genomic_DNA"/>
</dbReference>
<dbReference type="AlphaFoldDB" id="A0A0M4TH20"/>
<dbReference type="Proteomes" id="UP000059847">
    <property type="component" value="Chromosome"/>
</dbReference>
<dbReference type="SUPFAM" id="SSF52540">
    <property type="entry name" value="P-loop containing nucleoside triphosphate hydrolases"/>
    <property type="match status" value="2"/>
</dbReference>
<gene>
    <name evidence="2" type="ORF">AOC03_11415</name>
</gene>
<sequence>MPTYEVPIVTADIAINADFDVLLLKNLINIQDNRLQICGALDEFIDGYQQWINTQRADVDKFDDTRRQVGTGIIERMDVAKSRIRQGVHLLKNDSVVAEAFGLANQAMREQMIQSGYDVPKWRPFQLAFVLLSLASCIDETDDYRQELDLIWFPTGGGKTEAYLAVAAFVILWRRLSFSAVAAGGTVSMMRYTLRLLTTQQFMRACRLICALELLRLDYPRLGEERISIGLWVGSNSSPNTLRQAQDIVNKIQGGKREEMSQFVLTSCPWCQTPFDNVAKNIKIGFKSFDFHCSNLQCAFGAQNIALPCQVVDEVLYVKPPTLLIGTLDKFAMLAWKPETQSFFGRHGNRPPELIIQDELHLISSALGSIAGIYEAAISTVIEQKLVGPKYIASTATIKEANTQVKKLFAQQPAIFPPVGISSEDSYFAKTVALDEQPGRLYLGYLAPMLSRQRNLAPLAAALLIAPLLLFSKDADAEVLLDAWWSMLVYHGSLKGVGNSHNSFNILVKEHYERLMQEYQQQKGLDNKQIEQDDVWQLMKKRLPSRLNIAQLTSNSTAQQNETIFSRLKFERTNPDSIDVALATNMVSVGLDVSRMSLMVVNGQPITTAEYIQASSRVGRSHVPGIVITNYYRDQSRSLSHYENFRAYHQSFYRYVEPTSVTPYTYQARKRALHAGLVIVLRHSIPFMLADNDARNFDKNDVQIQAVIQAFINRCSNADPERCQEIEAHVKQIINEWHQIVATDIDNSVCYSALDDRSKQSLLYRHGQSERGQWATLQSMRNVENTGLMKLL</sequence>
<protein>
    <recommendedName>
        <fullName evidence="1">Helicase C-terminal domain-containing protein</fullName>
    </recommendedName>
</protein>
<dbReference type="KEGG" id="pur:AOC03_11415"/>
<dbReference type="PROSITE" id="PS51194">
    <property type="entry name" value="HELICASE_CTER"/>
    <property type="match status" value="1"/>
</dbReference>
<keyword evidence="3" id="KW-1185">Reference proteome</keyword>
<evidence type="ECO:0000259" key="1">
    <source>
        <dbReference type="PROSITE" id="PS51194"/>
    </source>
</evidence>
<organism evidence="2 3">
    <name type="scientific">Psychrobacter urativorans</name>
    <dbReference type="NCBI Taxonomy" id="45610"/>
    <lineage>
        <taxon>Bacteria</taxon>
        <taxon>Pseudomonadati</taxon>
        <taxon>Pseudomonadota</taxon>
        <taxon>Gammaproteobacteria</taxon>
        <taxon>Moraxellales</taxon>
        <taxon>Moraxellaceae</taxon>
        <taxon>Psychrobacter</taxon>
    </lineage>
</organism>
<dbReference type="Gene3D" id="3.40.50.300">
    <property type="entry name" value="P-loop containing nucleotide triphosphate hydrolases"/>
    <property type="match status" value="1"/>
</dbReference>
<feature type="domain" description="Helicase C-terminal" evidence="1">
    <location>
        <begin position="507"/>
        <end position="660"/>
    </location>
</feature>
<accession>A0A0M4TH20</accession>
<dbReference type="InterPro" id="IPR001650">
    <property type="entry name" value="Helicase_C-like"/>
</dbReference>
<dbReference type="OrthoDB" id="713315at2"/>
<name>A0A0M4TH20_9GAMM</name>
<dbReference type="STRING" id="45610.AOC03_11415"/>
<dbReference type="Pfam" id="PF00271">
    <property type="entry name" value="Helicase_C"/>
    <property type="match status" value="1"/>
</dbReference>
<dbReference type="SMART" id="SM00490">
    <property type="entry name" value="HELICc"/>
    <property type="match status" value="1"/>
</dbReference>
<proteinExistence type="predicted"/>
<dbReference type="CDD" id="cd18785">
    <property type="entry name" value="SF2_C"/>
    <property type="match status" value="1"/>
</dbReference>
<evidence type="ECO:0000313" key="3">
    <source>
        <dbReference type="Proteomes" id="UP000059847"/>
    </source>
</evidence>
<dbReference type="InterPro" id="IPR027417">
    <property type="entry name" value="P-loop_NTPase"/>
</dbReference>
<evidence type="ECO:0000313" key="2">
    <source>
        <dbReference type="EMBL" id="ALF60879.1"/>
    </source>
</evidence>
<reference evidence="2 3" key="1">
    <citation type="submission" date="2015-09" db="EMBL/GenBank/DDBJ databases">
        <title>Complete genome of Psychrobacter urativorans R10.10B.</title>
        <authorList>
            <person name="See-Too W.S."/>
            <person name="Chan K.G."/>
        </authorList>
    </citation>
    <scope>NUCLEOTIDE SEQUENCE [LARGE SCALE GENOMIC DNA]</scope>
    <source>
        <strain evidence="2 3">R10.10B</strain>
    </source>
</reference>